<gene>
    <name evidence="2" type="ORF">TAV2_LOCUS14267</name>
</gene>
<evidence type="ECO:0000259" key="1">
    <source>
        <dbReference type="Pfam" id="PF25210"/>
    </source>
</evidence>
<sequence length="248" mass="29059">MVGPEIYLVSGYYNHPSRDIWILDFRSGKLHQGPSMRVARRFTAVGLVDQKIYAFGGYEVEYEEIKADVFDTKTQTWEVTEVGPVFNLERSCLWMSVVSPSLDRKVYVRKSAHVIVYDPRDGNCEKIDIPNDYSFNYDVCVIDNMLYIYRSYVGLMWYDSKKKYWRLVKGLKLDEYSAFDIRMGEYNGKLVFLRNPSSLEEDKKREVWCAMIALDRNGVEITGNVEWSVRVLSVPCDYMIMHFFGRTD</sequence>
<dbReference type="InterPro" id="IPR015915">
    <property type="entry name" value="Kelch-typ_b-propeller"/>
</dbReference>
<accession>A0AAU9SAL9</accession>
<name>A0AAU9SAL9_THLAR</name>
<dbReference type="Gene3D" id="2.120.10.80">
    <property type="entry name" value="Kelch-type beta propeller"/>
    <property type="match status" value="1"/>
</dbReference>
<dbReference type="Pfam" id="PF25210">
    <property type="entry name" value="Kelch_FKB95"/>
    <property type="match status" value="1"/>
</dbReference>
<evidence type="ECO:0000313" key="2">
    <source>
        <dbReference type="EMBL" id="CAH2061389.1"/>
    </source>
</evidence>
<evidence type="ECO:0000313" key="3">
    <source>
        <dbReference type="Proteomes" id="UP000836841"/>
    </source>
</evidence>
<dbReference type="EMBL" id="OU466860">
    <property type="protein sequence ID" value="CAH2061389.1"/>
    <property type="molecule type" value="Genomic_DNA"/>
</dbReference>
<dbReference type="InterPro" id="IPR057499">
    <property type="entry name" value="Kelch_FKB95"/>
</dbReference>
<keyword evidence="3" id="KW-1185">Reference proteome</keyword>
<reference evidence="2 3" key="1">
    <citation type="submission" date="2022-03" db="EMBL/GenBank/DDBJ databases">
        <authorList>
            <person name="Nunn A."/>
            <person name="Chopra R."/>
            <person name="Nunn A."/>
            <person name="Contreras Garrido A."/>
        </authorList>
    </citation>
    <scope>NUCLEOTIDE SEQUENCE [LARGE SCALE GENOMIC DNA]</scope>
</reference>
<dbReference type="PANTHER" id="PTHR24414">
    <property type="entry name" value="F-BOX/KELCH-REPEAT PROTEIN SKIP4"/>
    <property type="match status" value="1"/>
</dbReference>
<dbReference type="SUPFAM" id="SSF117281">
    <property type="entry name" value="Kelch motif"/>
    <property type="match status" value="1"/>
</dbReference>
<dbReference type="PANTHER" id="PTHR24414:SF99">
    <property type="entry name" value="F-BOX DOMAIN-CONTAINING PROTEIN"/>
    <property type="match status" value="1"/>
</dbReference>
<feature type="domain" description="FKB95-like N-terminal Kelch" evidence="1">
    <location>
        <begin position="2"/>
        <end position="232"/>
    </location>
</feature>
<protein>
    <recommendedName>
        <fullName evidence="1">FKB95-like N-terminal Kelch domain-containing protein</fullName>
    </recommendedName>
</protein>
<dbReference type="InterPro" id="IPR050354">
    <property type="entry name" value="F-box/kelch-repeat_ARATH"/>
</dbReference>
<dbReference type="Proteomes" id="UP000836841">
    <property type="component" value="Chromosome 4"/>
</dbReference>
<organism evidence="2 3">
    <name type="scientific">Thlaspi arvense</name>
    <name type="common">Field penny-cress</name>
    <dbReference type="NCBI Taxonomy" id="13288"/>
    <lineage>
        <taxon>Eukaryota</taxon>
        <taxon>Viridiplantae</taxon>
        <taxon>Streptophyta</taxon>
        <taxon>Embryophyta</taxon>
        <taxon>Tracheophyta</taxon>
        <taxon>Spermatophyta</taxon>
        <taxon>Magnoliopsida</taxon>
        <taxon>eudicotyledons</taxon>
        <taxon>Gunneridae</taxon>
        <taxon>Pentapetalae</taxon>
        <taxon>rosids</taxon>
        <taxon>malvids</taxon>
        <taxon>Brassicales</taxon>
        <taxon>Brassicaceae</taxon>
        <taxon>Thlaspideae</taxon>
        <taxon>Thlaspi</taxon>
    </lineage>
</organism>
<dbReference type="AlphaFoldDB" id="A0AAU9SAL9"/>
<proteinExistence type="predicted"/>